<dbReference type="EMBL" id="CP120733">
    <property type="protein sequence ID" value="WFD10903.1"/>
    <property type="molecule type" value="Genomic_DNA"/>
</dbReference>
<reference evidence="1 2" key="1">
    <citation type="submission" date="2023-03" db="EMBL/GenBank/DDBJ databases">
        <title>Complete genome sequence of Tepidibacter sp. SWIR-1, isolated from a deep-sea hydrothermal vent.</title>
        <authorList>
            <person name="Li X."/>
        </authorList>
    </citation>
    <scope>NUCLEOTIDE SEQUENCE [LARGE SCALE GENOMIC DNA]</scope>
    <source>
        <strain evidence="1 2">SWIR-1</strain>
    </source>
</reference>
<protein>
    <submittedName>
        <fullName evidence="1">Uncharacterized protein</fullName>
    </submittedName>
</protein>
<organism evidence="1 2">
    <name type="scientific">Tepidibacter hydrothermalis</name>
    <dbReference type="NCBI Taxonomy" id="3036126"/>
    <lineage>
        <taxon>Bacteria</taxon>
        <taxon>Bacillati</taxon>
        <taxon>Bacillota</taxon>
        <taxon>Clostridia</taxon>
        <taxon>Peptostreptococcales</taxon>
        <taxon>Peptostreptococcaceae</taxon>
        <taxon>Tepidibacter</taxon>
    </lineage>
</organism>
<sequence length="83" mass="9732">MNKKNFGARANRVLVFLLIKRADKTLALNFLGGNQMDNILKFCEQLALLNQLKNKNLVTKYEYDKIKEYIKKKYNIGVYAMEL</sequence>
<dbReference type="RefSeq" id="WP_277732868.1">
    <property type="nucleotide sequence ID" value="NZ_CP120733.1"/>
</dbReference>
<evidence type="ECO:0000313" key="1">
    <source>
        <dbReference type="EMBL" id="WFD10903.1"/>
    </source>
</evidence>
<evidence type="ECO:0000313" key="2">
    <source>
        <dbReference type="Proteomes" id="UP001222800"/>
    </source>
</evidence>
<accession>A0ABY8EJ22</accession>
<proteinExistence type="predicted"/>
<name>A0ABY8EJ22_9FIRM</name>
<gene>
    <name evidence="1" type="ORF">P4S50_02185</name>
</gene>
<keyword evidence="2" id="KW-1185">Reference proteome</keyword>
<dbReference type="Proteomes" id="UP001222800">
    <property type="component" value="Chromosome"/>
</dbReference>